<dbReference type="RefSeq" id="WP_218253334.1">
    <property type="nucleotide sequence ID" value="NZ_JABXWD010000325.1"/>
</dbReference>
<reference evidence="1 2" key="1">
    <citation type="journal article" date="2020" name="J Geophys Res Biogeosci">
        <title>Magnetotaxis as an Adaptation to Enable Bacterial Shuttling of Microbial Sulfur and Sulfur Cycling Across Aquatic Oxic#Anoxic Interfaces.</title>
        <authorList>
            <person name="Li J."/>
            <person name="Liu P."/>
            <person name="Wang J."/>
            <person name="Roberts A.P."/>
            <person name="Pan Y."/>
        </authorList>
    </citation>
    <scope>NUCLEOTIDE SEQUENCE [LARGE SCALE GENOMIC DNA]</scope>
    <source>
        <strain evidence="1 2">MYR-1_YQ</strain>
    </source>
</reference>
<comment type="caution">
    <text evidence="1">The sequence shown here is derived from an EMBL/GenBank/DDBJ whole genome shotgun (WGS) entry which is preliminary data.</text>
</comment>
<organism evidence="1 2">
    <name type="scientific">Candidatus Magnetobacterium casense</name>
    <dbReference type="NCBI Taxonomy" id="1455061"/>
    <lineage>
        <taxon>Bacteria</taxon>
        <taxon>Pseudomonadati</taxon>
        <taxon>Nitrospirota</taxon>
        <taxon>Thermodesulfovibrionia</taxon>
        <taxon>Thermodesulfovibrionales</taxon>
        <taxon>Candidatus Magnetobacteriaceae</taxon>
        <taxon>Candidatus Magnetobacterium</taxon>
    </lineage>
</organism>
<proteinExistence type="predicted"/>
<name>A0ABS6S1J6_9BACT</name>
<evidence type="ECO:0000313" key="2">
    <source>
        <dbReference type="Proteomes" id="UP001196980"/>
    </source>
</evidence>
<sequence length="319" mass="35224">MRALVAYSLKQTGRDPVLLTLAEELRKIANGRAGLPIESGEAGWEVEIYCVESDDIPPVDYDMIVLVDAIEWYFSHRFTLPGRPWVCLLSLHLESVIPILRGVSSAFDAGINAIFTNSPAFVSHMSAAIPTSFIWQPVDRRFLSLPGGSRPVKFGTVIPNVIDRDFSQVLMTHAFLKSKGYTGVDVYLPESETMRLPDEAGNQVKVSDANLFDAFSQVEYYIPAPRITDLRGGIIPTELMQAFASGCIPLVFFHPLLNPLKDMVSPLFTSLESYKASVGHIARGGSVGTVSVQNDMLPSPRQVADRIWVAYKRHGRIGQ</sequence>
<protein>
    <submittedName>
        <fullName evidence="1">Uncharacterized protein</fullName>
    </submittedName>
</protein>
<evidence type="ECO:0000313" key="1">
    <source>
        <dbReference type="EMBL" id="MBV6342719.1"/>
    </source>
</evidence>
<gene>
    <name evidence="1" type="ORF">HWQ67_14125</name>
</gene>
<dbReference type="EMBL" id="JABXWD010000325">
    <property type="protein sequence ID" value="MBV6342719.1"/>
    <property type="molecule type" value="Genomic_DNA"/>
</dbReference>
<dbReference type="Proteomes" id="UP001196980">
    <property type="component" value="Unassembled WGS sequence"/>
</dbReference>
<keyword evidence="2" id="KW-1185">Reference proteome</keyword>
<accession>A0ABS6S1J6</accession>